<feature type="non-terminal residue" evidence="13">
    <location>
        <position position="341"/>
    </location>
</feature>
<keyword evidence="8" id="KW-0143">Chaperone</keyword>
<dbReference type="InterPro" id="IPR013126">
    <property type="entry name" value="Hsp_70_fam"/>
</dbReference>
<dbReference type="Proteomes" id="UP000782610">
    <property type="component" value="Unassembled WGS sequence"/>
</dbReference>
<evidence type="ECO:0000256" key="12">
    <source>
        <dbReference type="SAM" id="Coils"/>
    </source>
</evidence>
<dbReference type="AlphaFoldDB" id="A0A933NYF9"/>
<dbReference type="PROSITE" id="PS00329">
    <property type="entry name" value="HSP70_2"/>
    <property type="match status" value="1"/>
</dbReference>
<evidence type="ECO:0000256" key="6">
    <source>
        <dbReference type="ARBA" id="ARBA00022840"/>
    </source>
</evidence>
<keyword evidence="4" id="KW-0597">Phosphoprotein</keyword>
<dbReference type="PANTHER" id="PTHR19375">
    <property type="entry name" value="HEAT SHOCK PROTEIN 70KDA"/>
    <property type="match status" value="1"/>
</dbReference>
<evidence type="ECO:0000313" key="13">
    <source>
        <dbReference type="EMBL" id="MBI4923914.1"/>
    </source>
</evidence>
<proteinExistence type="inferred from homology"/>
<name>A0A933NYF9_9HYPH</name>
<gene>
    <name evidence="13" type="ORF">HY834_19445</name>
</gene>
<dbReference type="FunFam" id="3.30.420.40:FF:000004">
    <property type="entry name" value="Molecular chaperone DnaK"/>
    <property type="match status" value="1"/>
</dbReference>
<evidence type="ECO:0000256" key="2">
    <source>
        <dbReference type="ARBA" id="ARBA00014415"/>
    </source>
</evidence>
<evidence type="ECO:0000256" key="11">
    <source>
        <dbReference type="ARBA" id="ARBA00033103"/>
    </source>
</evidence>
<evidence type="ECO:0000256" key="10">
    <source>
        <dbReference type="ARBA" id="ARBA00030945"/>
    </source>
</evidence>
<dbReference type="FunFam" id="3.90.640.10:FF:000003">
    <property type="entry name" value="Molecular chaperone DnaK"/>
    <property type="match status" value="1"/>
</dbReference>
<keyword evidence="12" id="KW-0175">Coiled coil</keyword>
<evidence type="ECO:0000256" key="5">
    <source>
        <dbReference type="ARBA" id="ARBA00022741"/>
    </source>
</evidence>
<evidence type="ECO:0000256" key="8">
    <source>
        <dbReference type="ARBA" id="ARBA00023186"/>
    </source>
</evidence>
<evidence type="ECO:0000256" key="9">
    <source>
        <dbReference type="ARBA" id="ARBA00030019"/>
    </source>
</evidence>
<comment type="similarity">
    <text evidence="1">Belongs to the heat shock protein 70 family.</text>
</comment>
<keyword evidence="6" id="KW-0067">ATP-binding</keyword>
<sequence>MAKVIGIDLGTTNSCVAVMEGANPKVIENSEGARTTPSMVGFTKDGERLVGQSSKRQAVTNPEGTLFAVKRLIGRRYDDPLVGKDKGLVPFKIVKGDNGDAWVEVENKKYSPSEVSAMILTKMKETAEAYLGEKVSQAVITVPAYFNDSQRQATKDAGKIAGLEVLRIINEPTAAALAYGLDKKNTGTIAVYDLGGGTFDISVLEIGDGVFEVKSTNGDTFLGGEDFDMRLVDWLADEFKKEQGIDLRKDKLALQRLKEAAEKAKIELSSATQTEINLPFITADASGPKHLTMKLSRAKFEQLVDDLIQRTVEPVKQAIKDAGVSLAQIDEVVLVGGMTRM</sequence>
<dbReference type="Pfam" id="PF00012">
    <property type="entry name" value="HSP70"/>
    <property type="match status" value="1"/>
</dbReference>
<organism evidence="13 14">
    <name type="scientific">Devosia nanyangense</name>
    <dbReference type="NCBI Taxonomy" id="1228055"/>
    <lineage>
        <taxon>Bacteria</taxon>
        <taxon>Pseudomonadati</taxon>
        <taxon>Pseudomonadota</taxon>
        <taxon>Alphaproteobacteria</taxon>
        <taxon>Hyphomicrobiales</taxon>
        <taxon>Devosiaceae</taxon>
        <taxon>Devosia</taxon>
    </lineage>
</organism>
<protein>
    <recommendedName>
        <fullName evidence="2">Chaperone protein DnaK</fullName>
    </recommendedName>
    <alternativeName>
        <fullName evidence="3">Chaperone protein dnaK</fullName>
    </alternativeName>
    <alternativeName>
        <fullName evidence="11">HSP70</fullName>
    </alternativeName>
    <alternativeName>
        <fullName evidence="10">Heat shock 70 kDa protein</fullName>
    </alternativeName>
    <alternativeName>
        <fullName evidence="9">Heat shock protein 70</fullName>
    </alternativeName>
</protein>
<dbReference type="GO" id="GO:0005524">
    <property type="term" value="F:ATP binding"/>
    <property type="evidence" value="ECO:0007669"/>
    <property type="project" value="UniProtKB-KW"/>
</dbReference>
<dbReference type="GO" id="GO:0140662">
    <property type="term" value="F:ATP-dependent protein folding chaperone"/>
    <property type="evidence" value="ECO:0007669"/>
    <property type="project" value="InterPro"/>
</dbReference>
<comment type="caution">
    <text evidence="13">The sequence shown here is derived from an EMBL/GenBank/DDBJ whole genome shotgun (WGS) entry which is preliminary data.</text>
</comment>
<dbReference type="PRINTS" id="PR00301">
    <property type="entry name" value="HEATSHOCK70"/>
</dbReference>
<keyword evidence="5" id="KW-0547">Nucleotide-binding</keyword>
<feature type="coiled-coil region" evidence="12">
    <location>
        <begin position="247"/>
        <end position="274"/>
    </location>
</feature>
<evidence type="ECO:0000256" key="7">
    <source>
        <dbReference type="ARBA" id="ARBA00023016"/>
    </source>
</evidence>
<reference evidence="13" key="1">
    <citation type="submission" date="2020-07" db="EMBL/GenBank/DDBJ databases">
        <title>Huge and variable diversity of episymbiotic CPR bacteria and DPANN archaea in groundwater ecosystems.</title>
        <authorList>
            <person name="He C.Y."/>
            <person name="Keren R."/>
            <person name="Whittaker M."/>
            <person name="Farag I.F."/>
            <person name="Doudna J."/>
            <person name="Cate J.H.D."/>
            <person name="Banfield J.F."/>
        </authorList>
    </citation>
    <scope>NUCLEOTIDE SEQUENCE</scope>
    <source>
        <strain evidence="13">NC_groundwater_1586_Pr3_B-0.1um_66_15</strain>
    </source>
</reference>
<evidence type="ECO:0000256" key="1">
    <source>
        <dbReference type="ARBA" id="ARBA00007381"/>
    </source>
</evidence>
<evidence type="ECO:0000256" key="3">
    <source>
        <dbReference type="ARBA" id="ARBA00017249"/>
    </source>
</evidence>
<dbReference type="FunFam" id="3.30.420.40:FF:000020">
    <property type="entry name" value="Chaperone protein HscA homolog"/>
    <property type="match status" value="1"/>
</dbReference>
<keyword evidence="7" id="KW-0346">Stress response</keyword>
<evidence type="ECO:0000256" key="4">
    <source>
        <dbReference type="ARBA" id="ARBA00022553"/>
    </source>
</evidence>
<dbReference type="InterPro" id="IPR043129">
    <property type="entry name" value="ATPase_NBD"/>
</dbReference>
<dbReference type="PROSITE" id="PS00297">
    <property type="entry name" value="HSP70_1"/>
    <property type="match status" value="1"/>
</dbReference>
<evidence type="ECO:0000313" key="14">
    <source>
        <dbReference type="Proteomes" id="UP000782610"/>
    </source>
</evidence>
<dbReference type="InterPro" id="IPR018181">
    <property type="entry name" value="Heat_shock_70_CS"/>
</dbReference>
<dbReference type="EMBL" id="JACRAF010000065">
    <property type="protein sequence ID" value="MBI4923914.1"/>
    <property type="molecule type" value="Genomic_DNA"/>
</dbReference>
<dbReference type="SUPFAM" id="SSF53067">
    <property type="entry name" value="Actin-like ATPase domain"/>
    <property type="match status" value="2"/>
</dbReference>
<accession>A0A933NYF9</accession>
<dbReference type="Gene3D" id="3.90.640.10">
    <property type="entry name" value="Actin, Chain A, domain 4"/>
    <property type="match status" value="1"/>
</dbReference>
<dbReference type="Gene3D" id="3.30.420.40">
    <property type="match status" value="2"/>
</dbReference>